<dbReference type="EMBL" id="JACCKA010000093">
    <property type="protein sequence ID" value="NZA28455.1"/>
    <property type="molecule type" value="Genomic_DNA"/>
</dbReference>
<accession>A0A853JHW3</accession>
<reference evidence="1 2" key="1">
    <citation type="submission" date="2020-07" db="EMBL/GenBank/DDBJ databases">
        <title>Luteimonas sp. SJ-92.</title>
        <authorList>
            <person name="Huang X.-X."/>
            <person name="Xu L."/>
            <person name="Sun J.-Q."/>
        </authorList>
    </citation>
    <scope>NUCLEOTIDE SEQUENCE [LARGE SCALE GENOMIC DNA]</scope>
    <source>
        <strain evidence="1 2">SJ-92</strain>
    </source>
</reference>
<proteinExistence type="predicted"/>
<name>A0A853JHW3_9GAMM</name>
<sequence>MGQNAGRVYTSQADIDRIEALAVQLPDEANVELRLDSGDTVAGVVAVRPVVQTFLGPGGEEGINAVVRIDDALEPGRSHYVWLGGVRELRRVGTN</sequence>
<keyword evidence="2" id="KW-1185">Reference proteome</keyword>
<organism evidence="1 2">
    <name type="scientific">Luteimonas salinisoli</name>
    <dbReference type="NCBI Taxonomy" id="2752307"/>
    <lineage>
        <taxon>Bacteria</taxon>
        <taxon>Pseudomonadati</taxon>
        <taxon>Pseudomonadota</taxon>
        <taxon>Gammaproteobacteria</taxon>
        <taxon>Lysobacterales</taxon>
        <taxon>Lysobacteraceae</taxon>
        <taxon>Luteimonas</taxon>
    </lineage>
</organism>
<evidence type="ECO:0000313" key="1">
    <source>
        <dbReference type="EMBL" id="NZA28455.1"/>
    </source>
</evidence>
<evidence type="ECO:0000313" key="2">
    <source>
        <dbReference type="Proteomes" id="UP000578091"/>
    </source>
</evidence>
<dbReference type="InterPro" id="IPR021649">
    <property type="entry name" value="DUF3247"/>
</dbReference>
<comment type="caution">
    <text evidence="1">The sequence shown here is derived from an EMBL/GenBank/DDBJ whole genome shotgun (WGS) entry which is preliminary data.</text>
</comment>
<gene>
    <name evidence="1" type="ORF">H0E84_18940</name>
</gene>
<protein>
    <submittedName>
        <fullName evidence="1">DUF3247 family protein</fullName>
    </submittedName>
</protein>
<dbReference type="Gene3D" id="2.30.30.720">
    <property type="entry name" value="Protein of unknown function (DUF3247)"/>
    <property type="match status" value="1"/>
</dbReference>
<dbReference type="RefSeq" id="WP_180680216.1">
    <property type="nucleotide sequence ID" value="NZ_JACCKA010000093.1"/>
</dbReference>
<dbReference type="Pfam" id="PF11607">
    <property type="entry name" value="DUF3247"/>
    <property type="match status" value="1"/>
</dbReference>
<dbReference type="AlphaFoldDB" id="A0A853JHW3"/>
<dbReference type="Proteomes" id="UP000578091">
    <property type="component" value="Unassembled WGS sequence"/>
</dbReference>